<evidence type="ECO:0000256" key="7">
    <source>
        <dbReference type="ARBA" id="ARBA00022989"/>
    </source>
</evidence>
<dbReference type="GO" id="GO:0042626">
    <property type="term" value="F:ATPase-coupled transmembrane transporter activity"/>
    <property type="evidence" value="ECO:0007669"/>
    <property type="project" value="TreeGrafter"/>
</dbReference>
<evidence type="ECO:0000256" key="1">
    <source>
        <dbReference type="ARBA" id="ARBA00004141"/>
    </source>
</evidence>
<sequence length="414" mass="45971">MALLTAEVTWLRWLLQDLGVSVTTPTLLLSDSTGAISIARDPVKHELTKHIGVDAFYVRAAVQDQFYVPVMFFLIEFDIGSVGMLLSYGLSLNMLFLFSIQNQCSLANQIISVERLSQYMGINQPPDAWPSVGKIELEGLEIKYNQDASPVLHGITCTFQGGDKIGIVGRTGSGKTSLINAIFRLVEPSGGKIIIDDYDITEMGLHDLRSRIGLIPQDPILFYGSIRYNLDPQGRFSDEQIWEVLGKCQLIEAVKDKQGLDSHIVEGGSNWSMGQRQLLCLARALLRTNCILILDEATASIDTATDAIIQKIIRTEFKDSTVITVAHRIPTVVDCTWVLVINNGSHVVLNYKYCLLPTTKRLFQKMNVHVVLALDSLFGTIMLQFASMVPPVVMSWTQLLKQPAGLIYICKSHI</sequence>
<dbReference type="InterPro" id="IPR003593">
    <property type="entry name" value="AAA+_ATPase"/>
</dbReference>
<dbReference type="Pfam" id="PF00005">
    <property type="entry name" value="ABC_tran"/>
    <property type="match status" value="1"/>
</dbReference>
<organism evidence="9">
    <name type="scientific">Triticum urartu</name>
    <name type="common">Red wild einkorn</name>
    <name type="synonym">Crithodium urartu</name>
    <dbReference type="NCBI Taxonomy" id="4572"/>
    <lineage>
        <taxon>Eukaryota</taxon>
        <taxon>Viridiplantae</taxon>
        <taxon>Streptophyta</taxon>
        <taxon>Embryophyta</taxon>
        <taxon>Tracheophyta</taxon>
        <taxon>Spermatophyta</taxon>
        <taxon>Magnoliopsida</taxon>
        <taxon>Liliopsida</taxon>
        <taxon>Poales</taxon>
        <taxon>Poaceae</taxon>
        <taxon>BOP clade</taxon>
        <taxon>Pooideae</taxon>
        <taxon>Triticodae</taxon>
        <taxon>Triticeae</taxon>
        <taxon>Triticinae</taxon>
        <taxon>Triticum</taxon>
    </lineage>
</organism>
<dbReference type="GO" id="GO:0016887">
    <property type="term" value="F:ATP hydrolysis activity"/>
    <property type="evidence" value="ECO:0007669"/>
    <property type="project" value="InterPro"/>
</dbReference>
<keyword evidence="3" id="KW-0813">Transport</keyword>
<dbReference type="InterPro" id="IPR003439">
    <property type="entry name" value="ABC_transporter-like_ATP-bd"/>
</dbReference>
<dbReference type="GO" id="GO:0016020">
    <property type="term" value="C:membrane"/>
    <property type="evidence" value="ECO:0007669"/>
    <property type="project" value="UniProtKB-SubCell"/>
</dbReference>
<dbReference type="PANTHER" id="PTHR24223">
    <property type="entry name" value="ATP-BINDING CASSETTE SUB-FAMILY C"/>
    <property type="match status" value="1"/>
</dbReference>
<dbReference type="PROSITE" id="PS50893">
    <property type="entry name" value="ABC_TRANSPORTER_2"/>
    <property type="match status" value="1"/>
</dbReference>
<accession>M7YB12</accession>
<name>M7YB12_TRIUA</name>
<dbReference type="InterPro" id="IPR050173">
    <property type="entry name" value="ABC_transporter_C-like"/>
</dbReference>
<keyword evidence="5" id="KW-0547">Nucleotide-binding</keyword>
<keyword evidence="6" id="KW-0067">ATP-binding</keyword>
<protein>
    <submittedName>
        <fullName evidence="9">ABC transporter C family member 10</fullName>
    </submittedName>
</protein>
<dbReference type="GO" id="GO:0005524">
    <property type="term" value="F:ATP binding"/>
    <property type="evidence" value="ECO:0007669"/>
    <property type="project" value="UniProtKB-KW"/>
</dbReference>
<keyword evidence="8" id="KW-0472">Membrane</keyword>
<dbReference type="Gene3D" id="3.40.50.300">
    <property type="entry name" value="P-loop containing nucleotide triphosphate hydrolases"/>
    <property type="match status" value="1"/>
</dbReference>
<dbReference type="CDD" id="cd09272">
    <property type="entry name" value="RNase_HI_RT_Ty1"/>
    <property type="match status" value="1"/>
</dbReference>
<comment type="similarity">
    <text evidence="2">Belongs to the ABC transporter superfamily. ABCC family. Conjugate transporter (TC 3.A.1.208) subfamily.</text>
</comment>
<evidence type="ECO:0000256" key="8">
    <source>
        <dbReference type="ARBA" id="ARBA00023136"/>
    </source>
</evidence>
<proteinExistence type="inferred from homology"/>
<dbReference type="EMBL" id="KD262391">
    <property type="protein sequence ID" value="EMS47338.1"/>
    <property type="molecule type" value="Genomic_DNA"/>
</dbReference>
<dbReference type="SMART" id="SM00382">
    <property type="entry name" value="AAA"/>
    <property type="match status" value="1"/>
</dbReference>
<evidence type="ECO:0000256" key="4">
    <source>
        <dbReference type="ARBA" id="ARBA00022692"/>
    </source>
</evidence>
<gene>
    <name evidence="9" type="ORF">TRIUR3_10167</name>
</gene>
<reference evidence="9" key="1">
    <citation type="journal article" date="2013" name="Nature">
        <title>Draft genome of the wheat A-genome progenitor Triticum urartu.</title>
        <authorList>
            <person name="Ling H.Q."/>
            <person name="Zhao S."/>
            <person name="Liu D."/>
            <person name="Wang J."/>
            <person name="Sun H."/>
            <person name="Zhang C."/>
            <person name="Fan H."/>
            <person name="Li D."/>
            <person name="Dong L."/>
            <person name="Tao Y."/>
            <person name="Gao C."/>
            <person name="Wu H."/>
            <person name="Li Y."/>
            <person name="Cui Y."/>
            <person name="Guo X."/>
            <person name="Zheng S."/>
            <person name="Wang B."/>
            <person name="Yu K."/>
            <person name="Liang Q."/>
            <person name="Yang W."/>
            <person name="Lou X."/>
            <person name="Chen J."/>
            <person name="Feng M."/>
            <person name="Jian J."/>
            <person name="Zhang X."/>
            <person name="Luo G."/>
            <person name="Jiang Y."/>
            <person name="Liu J."/>
            <person name="Wang Z."/>
            <person name="Sha Y."/>
            <person name="Zhang B."/>
            <person name="Wu H."/>
            <person name="Tang D."/>
            <person name="Shen Q."/>
            <person name="Xue P."/>
            <person name="Zou S."/>
            <person name="Wang X."/>
            <person name="Liu X."/>
            <person name="Wang F."/>
            <person name="Yang Y."/>
            <person name="An X."/>
            <person name="Dong Z."/>
            <person name="Zhang K."/>
            <person name="Zhang X."/>
            <person name="Luo M.C."/>
            <person name="Dvorak J."/>
            <person name="Tong Y."/>
            <person name="Wang J."/>
            <person name="Yang H."/>
            <person name="Li Z."/>
            <person name="Wang D."/>
            <person name="Zhang A."/>
            <person name="Wang J."/>
        </authorList>
    </citation>
    <scope>NUCLEOTIDE SEQUENCE</scope>
</reference>
<evidence type="ECO:0000256" key="5">
    <source>
        <dbReference type="ARBA" id="ARBA00022741"/>
    </source>
</evidence>
<dbReference type="SUPFAM" id="SSF52540">
    <property type="entry name" value="P-loop containing nucleoside triphosphate hydrolases"/>
    <property type="match status" value="1"/>
</dbReference>
<evidence type="ECO:0000256" key="6">
    <source>
        <dbReference type="ARBA" id="ARBA00022840"/>
    </source>
</evidence>
<dbReference type="PANTHER" id="PTHR24223:SF422">
    <property type="entry name" value="OS12G0562700 PROTEIN"/>
    <property type="match status" value="1"/>
</dbReference>
<dbReference type="STRING" id="4572.M7YB12"/>
<dbReference type="eggNOG" id="KOG0017">
    <property type="taxonomic scope" value="Eukaryota"/>
</dbReference>
<dbReference type="eggNOG" id="KOG0054">
    <property type="taxonomic scope" value="Eukaryota"/>
</dbReference>
<evidence type="ECO:0000256" key="3">
    <source>
        <dbReference type="ARBA" id="ARBA00022448"/>
    </source>
</evidence>
<comment type="subcellular location">
    <subcellularLocation>
        <location evidence="1">Membrane</location>
        <topology evidence="1">Multi-pass membrane protein</topology>
    </subcellularLocation>
</comment>
<dbReference type="FunFam" id="3.40.50.300:FF:000163">
    <property type="entry name" value="Multidrug resistance-associated protein member 4"/>
    <property type="match status" value="1"/>
</dbReference>
<keyword evidence="4" id="KW-0812">Transmembrane</keyword>
<dbReference type="CDD" id="cd03244">
    <property type="entry name" value="ABCC_MRP_domain2"/>
    <property type="match status" value="1"/>
</dbReference>
<evidence type="ECO:0000256" key="2">
    <source>
        <dbReference type="ARBA" id="ARBA00009726"/>
    </source>
</evidence>
<dbReference type="AlphaFoldDB" id="M7YB12"/>
<dbReference type="InterPro" id="IPR027417">
    <property type="entry name" value="P-loop_NTPase"/>
</dbReference>
<evidence type="ECO:0000313" key="9">
    <source>
        <dbReference type="EMBL" id="EMS47338.1"/>
    </source>
</evidence>
<keyword evidence="7" id="KW-1133">Transmembrane helix</keyword>